<organism evidence="3 4">
    <name type="scientific">Batillaria attramentaria</name>
    <dbReference type="NCBI Taxonomy" id="370345"/>
    <lineage>
        <taxon>Eukaryota</taxon>
        <taxon>Metazoa</taxon>
        <taxon>Spiralia</taxon>
        <taxon>Lophotrochozoa</taxon>
        <taxon>Mollusca</taxon>
        <taxon>Gastropoda</taxon>
        <taxon>Caenogastropoda</taxon>
        <taxon>Sorbeoconcha</taxon>
        <taxon>Cerithioidea</taxon>
        <taxon>Batillariidae</taxon>
        <taxon>Batillaria</taxon>
    </lineage>
</organism>
<comment type="caution">
    <text evidence="3">The sequence shown here is derived from an EMBL/GenBank/DDBJ whole genome shotgun (WGS) entry which is preliminary data.</text>
</comment>
<dbReference type="AlphaFoldDB" id="A0ABD0JL89"/>
<dbReference type="Proteomes" id="UP001519460">
    <property type="component" value="Unassembled WGS sequence"/>
</dbReference>
<proteinExistence type="predicted"/>
<feature type="region of interest" description="Disordered" evidence="1">
    <location>
        <begin position="164"/>
        <end position="191"/>
    </location>
</feature>
<gene>
    <name evidence="3" type="ORF">BaRGS_00033044</name>
</gene>
<reference evidence="3 4" key="1">
    <citation type="journal article" date="2023" name="Sci. Data">
        <title>Genome assembly of the Korean intertidal mud-creeper Batillaria attramentaria.</title>
        <authorList>
            <person name="Patra A.K."/>
            <person name="Ho P.T."/>
            <person name="Jun S."/>
            <person name="Lee S.J."/>
            <person name="Kim Y."/>
            <person name="Won Y.J."/>
        </authorList>
    </citation>
    <scope>NUCLEOTIDE SEQUENCE [LARGE SCALE GENOMIC DNA]</scope>
    <source>
        <strain evidence="3">Wonlab-2016</strain>
    </source>
</reference>
<name>A0ABD0JL89_9CAEN</name>
<feature type="transmembrane region" description="Helical" evidence="2">
    <location>
        <begin position="133"/>
        <end position="155"/>
    </location>
</feature>
<accession>A0ABD0JL89</accession>
<keyword evidence="2" id="KW-1133">Transmembrane helix</keyword>
<sequence>MPCIYEGYHWQQDAPLDTPAVFGITCTINNTEAVFKFNGSITNSISLTQEQLNGSTKETILDCVNNGTDWRCTTEKTDLTYRIMSDILRVELSPSKENEGRYTCQSVPPTNSDPTASCKFEVKETTSDGVDPALIIVPIVVGLVVVGIIVGIILWRRHRKQLETRPNNNSASGLPAEEQNQFILREQQRKN</sequence>
<keyword evidence="2" id="KW-0472">Membrane</keyword>
<evidence type="ECO:0000313" key="4">
    <source>
        <dbReference type="Proteomes" id="UP001519460"/>
    </source>
</evidence>
<keyword evidence="2" id="KW-0812">Transmembrane</keyword>
<evidence type="ECO:0000256" key="2">
    <source>
        <dbReference type="SAM" id="Phobius"/>
    </source>
</evidence>
<evidence type="ECO:0000256" key="1">
    <source>
        <dbReference type="SAM" id="MobiDB-lite"/>
    </source>
</evidence>
<dbReference type="EMBL" id="JACVVK020000396">
    <property type="protein sequence ID" value="KAK7475722.1"/>
    <property type="molecule type" value="Genomic_DNA"/>
</dbReference>
<protein>
    <recommendedName>
        <fullName evidence="5">Ig-like domain-containing protein</fullName>
    </recommendedName>
</protein>
<evidence type="ECO:0008006" key="5">
    <source>
        <dbReference type="Google" id="ProtNLM"/>
    </source>
</evidence>
<feature type="compositionally biased region" description="Polar residues" evidence="1">
    <location>
        <begin position="164"/>
        <end position="182"/>
    </location>
</feature>
<evidence type="ECO:0000313" key="3">
    <source>
        <dbReference type="EMBL" id="KAK7475722.1"/>
    </source>
</evidence>
<keyword evidence="4" id="KW-1185">Reference proteome</keyword>